<evidence type="ECO:0000313" key="2">
    <source>
        <dbReference type="Proteomes" id="UP000798662"/>
    </source>
</evidence>
<protein>
    <submittedName>
        <fullName evidence="1">Uncharacterized protein</fullName>
    </submittedName>
</protein>
<dbReference type="EMBL" id="CM020619">
    <property type="protein sequence ID" value="KAK1863167.1"/>
    <property type="molecule type" value="Genomic_DNA"/>
</dbReference>
<comment type="caution">
    <text evidence="1">The sequence shown here is derived from an EMBL/GenBank/DDBJ whole genome shotgun (WGS) entry which is preliminary data.</text>
</comment>
<keyword evidence="2" id="KW-1185">Reference proteome</keyword>
<sequence>MAAAAVPLHHVSECSAAMLRNENFVRFVNMAFRWEGCHLDDKVAARLYTRSPIPDATLQLYRGMYEAGADASTDEWLNDFSLAVFEAAPVNAATLNAVVLDGGHPGLSPPPTASSAPNLTCGTASRPPQAALAENGHVSPGPAGPSLSAPAVILQKQKLPKGITTVGAVLTAWEVGIDGLLPMSVFVGNKHPTFKLGRNERKQLGDHRRNAVKVLGGDGVAGMGREKFRVDYEMDPSGKPRTLKGIRVLLEKEAAAKNGKK</sequence>
<name>A0ACC3BZ48_PYRYE</name>
<organism evidence="1 2">
    <name type="scientific">Pyropia yezoensis</name>
    <name type="common">Susabi-nori</name>
    <name type="synonym">Porphyra yezoensis</name>
    <dbReference type="NCBI Taxonomy" id="2788"/>
    <lineage>
        <taxon>Eukaryota</taxon>
        <taxon>Rhodophyta</taxon>
        <taxon>Bangiophyceae</taxon>
        <taxon>Bangiales</taxon>
        <taxon>Bangiaceae</taxon>
        <taxon>Pyropia</taxon>
    </lineage>
</organism>
<proteinExistence type="predicted"/>
<gene>
    <name evidence="1" type="ORF">I4F81_005729</name>
</gene>
<evidence type="ECO:0000313" key="1">
    <source>
        <dbReference type="EMBL" id="KAK1863167.1"/>
    </source>
</evidence>
<reference evidence="1" key="1">
    <citation type="submission" date="2019-11" db="EMBL/GenBank/DDBJ databases">
        <title>Nori genome reveals adaptations in red seaweeds to the harsh intertidal environment.</title>
        <authorList>
            <person name="Wang D."/>
            <person name="Mao Y."/>
        </authorList>
    </citation>
    <scope>NUCLEOTIDE SEQUENCE</scope>
    <source>
        <tissue evidence="1">Gametophyte</tissue>
    </source>
</reference>
<accession>A0ACC3BZ48</accession>
<dbReference type="Proteomes" id="UP000798662">
    <property type="component" value="Chromosome 2"/>
</dbReference>